<name>A0A1D7UVY5_9LEPT</name>
<keyword evidence="2" id="KW-1185">Reference proteome</keyword>
<reference evidence="1 2" key="1">
    <citation type="submission" date="2016-04" db="EMBL/GenBank/DDBJ databases">
        <title>Complete genome seqeunce of Leptospira alstonii serovar Room22.</title>
        <authorList>
            <person name="Nally J.E."/>
            <person name="Bayles D.O."/>
            <person name="Hurley D."/>
            <person name="Fanning S."/>
            <person name="McMahon B.J."/>
            <person name="Arent Z."/>
        </authorList>
    </citation>
    <scope>NUCLEOTIDE SEQUENCE [LARGE SCALE GENOMIC DNA]</scope>
    <source>
        <strain evidence="1 2">GWTS #1</strain>
    </source>
</reference>
<dbReference type="GO" id="GO:0016740">
    <property type="term" value="F:transferase activity"/>
    <property type="evidence" value="ECO:0007669"/>
    <property type="project" value="UniProtKB-KW"/>
</dbReference>
<gene>
    <name evidence="1" type="ORF">A0128_07570</name>
</gene>
<evidence type="ECO:0000313" key="2">
    <source>
        <dbReference type="Proteomes" id="UP000094197"/>
    </source>
</evidence>
<dbReference type="OrthoDB" id="5180856at2"/>
<keyword evidence="1" id="KW-0808">Transferase</keyword>
<organism evidence="1 2">
    <name type="scientific">Leptospira tipperaryensis</name>
    <dbReference type="NCBI Taxonomy" id="2564040"/>
    <lineage>
        <taxon>Bacteria</taxon>
        <taxon>Pseudomonadati</taxon>
        <taxon>Spirochaetota</taxon>
        <taxon>Spirochaetia</taxon>
        <taxon>Leptospirales</taxon>
        <taxon>Leptospiraceae</taxon>
        <taxon>Leptospira</taxon>
    </lineage>
</organism>
<evidence type="ECO:0000313" key="1">
    <source>
        <dbReference type="EMBL" id="AOP33713.1"/>
    </source>
</evidence>
<dbReference type="RefSeq" id="WP_069606948.1">
    <property type="nucleotide sequence ID" value="NZ_CP015217.1"/>
</dbReference>
<dbReference type="AlphaFoldDB" id="A0A1D7UVY5"/>
<dbReference type="Proteomes" id="UP000094197">
    <property type="component" value="Chromosome 1"/>
</dbReference>
<dbReference type="InterPro" id="IPR029044">
    <property type="entry name" value="Nucleotide-diphossugar_trans"/>
</dbReference>
<dbReference type="EMBL" id="CP015217">
    <property type="protein sequence ID" value="AOP33713.1"/>
    <property type="molecule type" value="Genomic_DNA"/>
</dbReference>
<proteinExistence type="predicted"/>
<dbReference type="KEGG" id="laj:A0128_07570"/>
<accession>A0A1D7UVY5</accession>
<dbReference type="SUPFAM" id="SSF53448">
    <property type="entry name" value="Nucleotide-diphospho-sugar transferases"/>
    <property type="match status" value="1"/>
</dbReference>
<sequence>MKAPVLLIAFNRPDFTSIVFETIRQYKPNKFYLAVNAPRADKEGEIQRCADVRSILKKVDWDCEIHTLFREEHLQLKISVSSAITWFFENEEMGIVLEDDIVPDPTFYIYCEQLLEYYKDDSRIGMISGDNFGFGYRRNQDSYYYSLYTHIWGWASWRRAWQGYDVYMKDYVEFFKDGWLRDLFPDPIEFQFWKKNFDAVAYENFETWDFQWVYHNLKNGRLNIMPVINLIKNIGFGEGAAHTIHPSPYANMKTESVSFPLSHPKFVVRDLESDAFSKKTFINPDKKMKDRIFNLLNPLRIVIRLRSYLLGAN</sequence>
<dbReference type="Gene3D" id="3.90.550.10">
    <property type="entry name" value="Spore Coat Polysaccharide Biosynthesis Protein SpsA, Chain A"/>
    <property type="match status" value="1"/>
</dbReference>
<protein>
    <submittedName>
        <fullName evidence="1">Glycosyl transferase</fullName>
    </submittedName>
</protein>